<dbReference type="PANTHER" id="PTHR33845">
    <property type="entry name" value="C2H2-TYPE DOMAIN-CONTAINING PROTEIN"/>
    <property type="match status" value="1"/>
</dbReference>
<keyword evidence="3" id="KW-1185">Reference proteome</keyword>
<evidence type="ECO:0000313" key="3">
    <source>
        <dbReference type="Proteomes" id="UP001159427"/>
    </source>
</evidence>
<dbReference type="EMBL" id="CALNXI010000444">
    <property type="protein sequence ID" value="CAH3027265.1"/>
    <property type="molecule type" value="Genomic_DNA"/>
</dbReference>
<dbReference type="Proteomes" id="UP001159427">
    <property type="component" value="Unassembled WGS sequence"/>
</dbReference>
<dbReference type="InterPro" id="IPR036361">
    <property type="entry name" value="SAP_dom_sf"/>
</dbReference>
<organism evidence="2 3">
    <name type="scientific">Porites evermanni</name>
    <dbReference type="NCBI Taxonomy" id="104178"/>
    <lineage>
        <taxon>Eukaryota</taxon>
        <taxon>Metazoa</taxon>
        <taxon>Cnidaria</taxon>
        <taxon>Anthozoa</taxon>
        <taxon>Hexacorallia</taxon>
        <taxon>Scleractinia</taxon>
        <taxon>Fungiina</taxon>
        <taxon>Poritidae</taxon>
        <taxon>Porites</taxon>
    </lineage>
</organism>
<sequence length="638" mass="72375">VHVSSSSRVSDHGSQYALSDSKDPAFRGTCTQDHDLICNRCEDLKAVLSDTQKAIQESCFECQYDKENALHRFQEATRAIQLWKSHQLRLVNQDNARTDVIECLDDSKVLLVQDWAMKFLPRQYRESQGEWFAKKGISWHITVAIRKKESELETQAFVHVVEKCIQDSPCVVQLMEHVLSTLKREHPEIKSAFYRQDNAGCYHAANTILACKDISQRSGIFIQQLDFSDPQGGKGACDRFAATMKNHVRSFVNEGNDVLTAEQFLSALTSRGGVSGARVSLVQGNSSNKTNVKWPGISKLNNFEFSSDGVRVWRAYQVGEGKFFPWSEFEGTEYPISSMTNATFSNGDFRPIKTRKKKHEVQQETLAEVDSEEDEEETEGTASGRLFSCPNEGCVRVYTRYGSMVNHVTYGKCDFKEERESVMDTAKVLYSKKLWLSDGRISATANVHCNQATSSGLHQNEEEGWALKSIKKNKPFSDKQKKFLEEKFMVGETTGRKLDPVTVAREMKTARQDGNGERLFSSSEVLTATQIQSFFSRRARCGRFSENDPENQEAVQVEEELEDFRRDVIEQVQPRHPIMYDVHNLCDLVASGKLKKLTLPKLKEICSAFELNLPEERKKAPFVDALTKLVKNCSCWSS</sequence>
<feature type="compositionally biased region" description="Acidic residues" evidence="1">
    <location>
        <begin position="367"/>
        <end position="379"/>
    </location>
</feature>
<accession>A0ABN8MJ82</accession>
<dbReference type="Gene3D" id="1.10.720.30">
    <property type="entry name" value="SAP domain"/>
    <property type="match status" value="1"/>
</dbReference>
<evidence type="ECO:0000256" key="1">
    <source>
        <dbReference type="SAM" id="MobiDB-lite"/>
    </source>
</evidence>
<evidence type="ECO:0000313" key="2">
    <source>
        <dbReference type="EMBL" id="CAH3027265.1"/>
    </source>
</evidence>
<name>A0ABN8MJ82_9CNID</name>
<comment type="caution">
    <text evidence="2">The sequence shown here is derived from an EMBL/GenBank/DDBJ whole genome shotgun (WGS) entry which is preliminary data.</text>
</comment>
<feature type="region of interest" description="Disordered" evidence="1">
    <location>
        <begin position="355"/>
        <end position="383"/>
    </location>
</feature>
<feature type="region of interest" description="Disordered" evidence="1">
    <location>
        <begin position="1"/>
        <end position="20"/>
    </location>
</feature>
<dbReference type="PANTHER" id="PTHR33845:SF1">
    <property type="entry name" value="C2H2-TYPE DOMAIN-CONTAINING PROTEIN"/>
    <property type="match status" value="1"/>
</dbReference>
<feature type="non-terminal residue" evidence="2">
    <location>
        <position position="1"/>
    </location>
</feature>
<proteinExistence type="predicted"/>
<protein>
    <submittedName>
        <fullName evidence="2">Uncharacterized protein</fullName>
    </submittedName>
</protein>
<gene>
    <name evidence="2" type="ORF">PEVE_00031165</name>
</gene>
<reference evidence="2 3" key="1">
    <citation type="submission" date="2022-05" db="EMBL/GenBank/DDBJ databases">
        <authorList>
            <consortium name="Genoscope - CEA"/>
            <person name="William W."/>
        </authorList>
    </citation>
    <scope>NUCLEOTIDE SEQUENCE [LARGE SCALE GENOMIC DNA]</scope>
</reference>